<sequence>FKWAELNPVPPPHVFRVPRVNDAGYKRPETPARSSYATERPSGEEPSAKRPRYEHKPVDNGREEKCTLDSWLEGNPTPAPMVVHDLMDSSGSVFDMTVRECPDSNKEQ</sequence>
<evidence type="ECO:0000313" key="2">
    <source>
        <dbReference type="EMBL" id="AAZ79671.1"/>
    </source>
</evidence>
<reference evidence="2" key="2">
    <citation type="journal article" date="2006" name="Virology">
        <title>Adeno-associated virus (AAV) capsid genes isolated from rat and mouse liver genomic DNA define two new AAV species distantly related to AAV-5.</title>
        <authorList>
            <person name="Lochrie M.A."/>
            <person name="Tatsuno G.P."/>
            <person name="Arbetman A.E."/>
            <person name="Jones K."/>
            <person name="Pater C."/>
            <person name="Smith P.H."/>
            <person name="McDonnell J.W."/>
            <person name="Zhou S.Z."/>
            <person name="Kachi S."/>
            <person name="Kachi M."/>
            <person name="Campochiaro P.A."/>
            <person name="Pierce G.F."/>
            <person name="Colosi P."/>
        </authorList>
    </citation>
    <scope>NUCLEOTIDE SEQUENCE</scope>
    <source>
        <strain evidence="2">AAV-mo.1</strain>
    </source>
</reference>
<feature type="non-terminal residue" evidence="2">
    <location>
        <position position="1"/>
    </location>
</feature>
<dbReference type="EMBL" id="DQ100362">
    <property type="protein sequence ID" value="AAZ79671.1"/>
    <property type="molecule type" value="Genomic_DNA"/>
</dbReference>
<name>Q2VJ53_9VIRU</name>
<protein>
    <submittedName>
        <fullName evidence="2">Rep</fullName>
    </submittedName>
</protein>
<reference evidence="2" key="1">
    <citation type="submission" date="2005-06" db="EMBL/GenBank/DDBJ databases">
        <authorList>
            <person name="Lochrie M."/>
            <person name="Tatsuno G."/>
            <person name="Arbetman A."/>
            <person name="Jones K."/>
            <person name="Pater C."/>
            <person name="Smith P."/>
            <person name="Wellman J."/>
            <person name="Zhou S."/>
            <person name="Kachi S."/>
            <person name="Kachi M."/>
            <person name="Campochiaro P."/>
            <person name="Pierce G."/>
            <person name="Colosi P."/>
        </authorList>
    </citation>
    <scope>NUCLEOTIDE SEQUENCE</scope>
    <source>
        <strain evidence="2">AAV-mo.1</strain>
    </source>
</reference>
<feature type="compositionally biased region" description="Basic and acidic residues" evidence="1">
    <location>
        <begin position="54"/>
        <end position="63"/>
    </location>
</feature>
<accession>Q2VJ53</accession>
<feature type="region of interest" description="Disordered" evidence="1">
    <location>
        <begin position="1"/>
        <end position="63"/>
    </location>
</feature>
<organism evidence="2">
    <name type="scientific">Mouse adeno-associated virus 1</name>
    <dbReference type="NCBI Taxonomy" id="341226"/>
    <lineage>
        <taxon>Viruses</taxon>
        <taxon>Monodnaviria</taxon>
        <taxon>Shotokuvirae</taxon>
        <taxon>Cossaviricota</taxon>
        <taxon>Quintoviricetes</taxon>
        <taxon>Piccovirales</taxon>
        <taxon>Parvoviridae</taxon>
        <taxon>Parvovirinae</taxon>
        <taxon>Dependoparvovirus</taxon>
    </lineage>
</organism>
<proteinExistence type="predicted"/>
<evidence type="ECO:0000256" key="1">
    <source>
        <dbReference type="SAM" id="MobiDB-lite"/>
    </source>
</evidence>